<name>A0A562VB60_9ACTN</name>
<evidence type="ECO:0000313" key="2">
    <source>
        <dbReference type="EMBL" id="TWJ15104.1"/>
    </source>
</evidence>
<dbReference type="EMBL" id="VLLL01000005">
    <property type="protein sequence ID" value="TWJ15104.1"/>
    <property type="molecule type" value="Genomic_DNA"/>
</dbReference>
<feature type="compositionally biased region" description="Basic residues" evidence="1">
    <location>
        <begin position="35"/>
        <end position="47"/>
    </location>
</feature>
<feature type="compositionally biased region" description="Basic and acidic residues" evidence="1">
    <location>
        <begin position="1"/>
        <end position="14"/>
    </location>
</feature>
<proteinExistence type="predicted"/>
<evidence type="ECO:0000313" key="3">
    <source>
        <dbReference type="Proteomes" id="UP000321617"/>
    </source>
</evidence>
<gene>
    <name evidence="2" type="ORF">LX16_0802</name>
</gene>
<protein>
    <submittedName>
        <fullName evidence="2">Uncharacterized protein</fullName>
    </submittedName>
</protein>
<reference evidence="2 3" key="1">
    <citation type="journal article" date="2013" name="Stand. Genomic Sci.">
        <title>Genomic Encyclopedia of Type Strains, Phase I: The one thousand microbial genomes (KMG-I) project.</title>
        <authorList>
            <person name="Kyrpides N.C."/>
            <person name="Woyke T."/>
            <person name="Eisen J.A."/>
            <person name="Garrity G."/>
            <person name="Lilburn T.G."/>
            <person name="Beck B.J."/>
            <person name="Whitman W.B."/>
            <person name="Hugenholtz P."/>
            <person name="Klenk H.P."/>
        </authorList>
    </citation>
    <scope>NUCLEOTIDE SEQUENCE [LARGE SCALE GENOMIC DNA]</scope>
    <source>
        <strain evidence="2 3">DSM 45044</strain>
    </source>
</reference>
<comment type="caution">
    <text evidence="2">The sequence shown here is derived from an EMBL/GenBank/DDBJ whole genome shotgun (WGS) entry which is preliminary data.</text>
</comment>
<feature type="region of interest" description="Disordered" evidence="1">
    <location>
        <begin position="1"/>
        <end position="76"/>
    </location>
</feature>
<dbReference type="OrthoDB" id="9937098at2"/>
<accession>A0A562VB60</accession>
<dbReference type="Proteomes" id="UP000321617">
    <property type="component" value="Unassembled WGS sequence"/>
</dbReference>
<keyword evidence="3" id="KW-1185">Reference proteome</keyword>
<dbReference type="AlphaFoldDB" id="A0A562VB60"/>
<evidence type="ECO:0000256" key="1">
    <source>
        <dbReference type="SAM" id="MobiDB-lite"/>
    </source>
</evidence>
<dbReference type="RefSeq" id="WP_147133236.1">
    <property type="nucleotide sequence ID" value="NZ_BAABIJ010000001.1"/>
</dbReference>
<sequence length="76" mass="8552">MNDTHDLTEDHEPPQSDTDATEEQPEPMNRAERRAAKRNKGKNKVKGVQHGVDRSGFTPKDVKIAGHKEFTNRKSG</sequence>
<organism evidence="2 3">
    <name type="scientific">Stackebrandtia albiflava</name>
    <dbReference type="NCBI Taxonomy" id="406432"/>
    <lineage>
        <taxon>Bacteria</taxon>
        <taxon>Bacillati</taxon>
        <taxon>Actinomycetota</taxon>
        <taxon>Actinomycetes</taxon>
        <taxon>Glycomycetales</taxon>
        <taxon>Glycomycetaceae</taxon>
        <taxon>Stackebrandtia</taxon>
    </lineage>
</organism>
<feature type="compositionally biased region" description="Basic and acidic residues" evidence="1">
    <location>
        <begin position="60"/>
        <end position="76"/>
    </location>
</feature>